<sequence>MTGADRGPGAALAAASALAWAVLLFGGGAVSVPALCAAGAVLPPGAALEATLTVTPLAALALAWGLMIVAMMAPLLPAPLAHLRARSFAGARTRACAGFLAGYGLVWAAAGVPLVALALTLRLAAPGDWAPALLCLAGAALWQAAPARRRALNRCHRLPPVPAFGAAAALAPPDFGIRHGLWCATTCAPLMLVTLLVPAGHLLAMALAAAWLGAERIERPFPPRWSFRPPTRLARAALARLAPFRRGRLTPSAARSTFAPARALAREVNDAR</sequence>
<dbReference type="Proteomes" id="UP000319255">
    <property type="component" value="Unassembled WGS sequence"/>
</dbReference>
<dbReference type="RefSeq" id="WP_140453000.1">
    <property type="nucleotide sequence ID" value="NZ_VFRP01000003.1"/>
</dbReference>
<reference evidence="2 3" key="1">
    <citation type="submission" date="2019-06" db="EMBL/GenBank/DDBJ databases">
        <title>A novel bacterium of genus Amaricoccus, isolated from marine sediment.</title>
        <authorList>
            <person name="Huang H."/>
            <person name="Mo K."/>
            <person name="Hu Y."/>
        </authorList>
    </citation>
    <scope>NUCLEOTIDE SEQUENCE [LARGE SCALE GENOMIC DNA]</scope>
    <source>
        <strain evidence="2 3">HB172011</strain>
    </source>
</reference>
<feature type="transmembrane region" description="Helical" evidence="1">
    <location>
        <begin position="189"/>
        <end position="214"/>
    </location>
</feature>
<dbReference type="Pfam" id="PF09948">
    <property type="entry name" value="PpoB2"/>
    <property type="match status" value="1"/>
</dbReference>
<organism evidence="2 3">
    <name type="scientific">Amaricoccus solimangrovi</name>
    <dbReference type="NCBI Taxonomy" id="2589815"/>
    <lineage>
        <taxon>Bacteria</taxon>
        <taxon>Pseudomonadati</taxon>
        <taxon>Pseudomonadota</taxon>
        <taxon>Alphaproteobacteria</taxon>
        <taxon>Rhodobacterales</taxon>
        <taxon>Paracoccaceae</taxon>
        <taxon>Amaricoccus</taxon>
    </lineage>
</organism>
<accession>A0A501WYD6</accession>
<proteinExistence type="predicted"/>
<dbReference type="InterPro" id="IPR018688">
    <property type="entry name" value="PpoB2-like"/>
</dbReference>
<evidence type="ECO:0000313" key="3">
    <source>
        <dbReference type="Proteomes" id="UP000319255"/>
    </source>
</evidence>
<evidence type="ECO:0000313" key="2">
    <source>
        <dbReference type="EMBL" id="TPE52517.1"/>
    </source>
</evidence>
<feature type="transmembrane region" description="Helical" evidence="1">
    <location>
        <begin position="53"/>
        <end position="76"/>
    </location>
</feature>
<keyword evidence="1" id="KW-1133">Transmembrane helix</keyword>
<feature type="transmembrane region" description="Helical" evidence="1">
    <location>
        <begin position="97"/>
        <end position="123"/>
    </location>
</feature>
<keyword evidence="1" id="KW-0812">Transmembrane</keyword>
<gene>
    <name evidence="2" type="ORF">FJM51_04880</name>
</gene>
<keyword evidence="1" id="KW-0472">Membrane</keyword>
<dbReference type="AlphaFoldDB" id="A0A501WYD6"/>
<evidence type="ECO:0000256" key="1">
    <source>
        <dbReference type="SAM" id="Phobius"/>
    </source>
</evidence>
<feature type="transmembrane region" description="Helical" evidence="1">
    <location>
        <begin position="129"/>
        <end position="146"/>
    </location>
</feature>
<dbReference type="EMBL" id="VFRP01000003">
    <property type="protein sequence ID" value="TPE52517.1"/>
    <property type="molecule type" value="Genomic_DNA"/>
</dbReference>
<protein>
    <submittedName>
        <fullName evidence="2">DUF2182 domain-containing protein</fullName>
    </submittedName>
</protein>
<comment type="caution">
    <text evidence="2">The sequence shown here is derived from an EMBL/GenBank/DDBJ whole genome shotgun (WGS) entry which is preliminary data.</text>
</comment>
<keyword evidence="3" id="KW-1185">Reference proteome</keyword>
<name>A0A501WYD6_9RHOB</name>